<feature type="transmembrane region" description="Helical" evidence="1">
    <location>
        <begin position="399"/>
        <end position="420"/>
    </location>
</feature>
<feature type="transmembrane region" description="Helical" evidence="1">
    <location>
        <begin position="432"/>
        <end position="452"/>
    </location>
</feature>
<dbReference type="EMBL" id="BMLN01000004">
    <property type="protein sequence ID" value="GGN98262.1"/>
    <property type="molecule type" value="Genomic_DNA"/>
</dbReference>
<feature type="transmembrane region" description="Helical" evidence="1">
    <location>
        <begin position="619"/>
        <end position="638"/>
    </location>
</feature>
<feature type="transmembrane region" description="Helical" evidence="1">
    <location>
        <begin position="464"/>
        <end position="483"/>
    </location>
</feature>
<keyword evidence="3" id="KW-1185">Reference proteome</keyword>
<dbReference type="Proteomes" id="UP000606653">
    <property type="component" value="Unassembled WGS sequence"/>
</dbReference>
<feature type="transmembrane region" description="Helical" evidence="1">
    <location>
        <begin position="545"/>
        <end position="569"/>
    </location>
</feature>
<feature type="transmembrane region" description="Helical" evidence="1">
    <location>
        <begin position="687"/>
        <end position="708"/>
    </location>
</feature>
<dbReference type="PANTHER" id="PTHR22946">
    <property type="entry name" value="DIENELACTONE HYDROLASE DOMAIN-CONTAINING PROTEIN-RELATED"/>
    <property type="match status" value="1"/>
</dbReference>
<feature type="transmembrane region" description="Helical" evidence="1">
    <location>
        <begin position="589"/>
        <end position="612"/>
    </location>
</feature>
<reference evidence="3" key="1">
    <citation type="journal article" date="2019" name="Int. J. Syst. Evol. Microbiol.">
        <title>The Global Catalogue of Microorganisms (GCM) 10K type strain sequencing project: providing services to taxonomists for standard genome sequencing and annotation.</title>
        <authorList>
            <consortium name="The Broad Institute Genomics Platform"/>
            <consortium name="The Broad Institute Genome Sequencing Center for Infectious Disease"/>
            <person name="Wu L."/>
            <person name="Ma J."/>
        </authorList>
    </citation>
    <scope>NUCLEOTIDE SEQUENCE [LARGE SCALE GENOMIC DNA]</scope>
    <source>
        <strain evidence="3">CGMCC 1.6964</strain>
    </source>
</reference>
<evidence type="ECO:0008006" key="4">
    <source>
        <dbReference type="Google" id="ProtNLM"/>
    </source>
</evidence>
<feature type="transmembrane region" description="Helical" evidence="1">
    <location>
        <begin position="658"/>
        <end position="675"/>
    </location>
</feature>
<feature type="transmembrane region" description="Helical" evidence="1">
    <location>
        <begin position="503"/>
        <end position="524"/>
    </location>
</feature>
<feature type="transmembrane region" description="Helical" evidence="1">
    <location>
        <begin position="352"/>
        <end position="373"/>
    </location>
</feature>
<evidence type="ECO:0000313" key="3">
    <source>
        <dbReference type="Proteomes" id="UP000606653"/>
    </source>
</evidence>
<name>A0ABQ2KZY2_9BACL</name>
<dbReference type="Gene3D" id="3.40.50.1820">
    <property type="entry name" value="alpha/beta hydrolase"/>
    <property type="match status" value="1"/>
</dbReference>
<keyword evidence="1" id="KW-1133">Transmembrane helix</keyword>
<dbReference type="InterPro" id="IPR050261">
    <property type="entry name" value="FrsA_esterase"/>
</dbReference>
<organism evidence="2 3">
    <name type="scientific">Saccharibacillus kuerlensis</name>
    <dbReference type="NCBI Taxonomy" id="459527"/>
    <lineage>
        <taxon>Bacteria</taxon>
        <taxon>Bacillati</taxon>
        <taxon>Bacillota</taxon>
        <taxon>Bacilli</taxon>
        <taxon>Bacillales</taxon>
        <taxon>Paenibacillaceae</taxon>
        <taxon>Saccharibacillus</taxon>
    </lineage>
</organism>
<evidence type="ECO:0000313" key="2">
    <source>
        <dbReference type="EMBL" id="GGN98262.1"/>
    </source>
</evidence>
<comment type="caution">
    <text evidence="2">The sequence shown here is derived from an EMBL/GenBank/DDBJ whole genome shotgun (WGS) entry which is preliminary data.</text>
</comment>
<gene>
    <name evidence="2" type="ORF">GCM10010969_17150</name>
</gene>
<evidence type="ECO:0000256" key="1">
    <source>
        <dbReference type="SAM" id="Phobius"/>
    </source>
</evidence>
<sequence length="711" mass="78645">MKMMSNLFKKPTGLLALSLVLIVLGSLLAGMFNTSFYKVNVKEISFKADHGTLNGLLYMPKGAGADDPRPVIVTTHGYLNTKEMQDAPAIEMSRRGYIVLALDMYDHGDSRWEGDIKVGEQFSTFWIYSQFDAAKYMYGQDYTKKDENGNAYIAVSGHSMGGFSTLLAMYMDEMNALQTGYRMIHTGISVGSDFSYAAAVAPQDQLTASYGSRTVGMIAGHYDEFFFNKSDEEKTEAEKQIEGTVMRKDFTKTLSGRAFLGLGADGEEAVQGQYYSVDSGDVTIEEQVVRPSQTGERIIYTPNQTHPWNHFSPETTGYLIDFYAHAFEGVTSPSQTDAGLSSGSQIWWLKEAFNFVAMIGFFLMIVPLSMLLLRLPFLKQAVTTVTAPLSKPLRGGQTAMYWIAIVFSALIPAILFPTLMDKQAGGLRVLTVAAIVLLFVSIIVAVVGFMLGRRSGSSPWMVHVGIGGVILAVVSAIMWILFAKADSIVPLSPFFNEPTTNQIVYWALVSSSITAFITFAFYYFSKKRSGASFKDYGISLNPMTIIASLCTAAIAVAVGYLLLFAMQAIFGTDFRIWTFAVRTFTMEHFITGLRYMPFFLIYYFVSAVAINADTRSRRGGYLLAIFLNVGGLILWLIAQYGLNFARGVALYPDQNLNGILLFALVPVLIVAAIYARKLFEQTNNVWLPAFVNTILFTLVTVANTVMFWNLV</sequence>
<protein>
    <recommendedName>
        <fullName evidence="4">Serine aminopeptidase S33 domain-containing protein</fullName>
    </recommendedName>
</protein>
<proteinExistence type="predicted"/>
<keyword evidence="1" id="KW-0472">Membrane</keyword>
<keyword evidence="1" id="KW-0812">Transmembrane</keyword>
<dbReference type="InterPro" id="IPR029058">
    <property type="entry name" value="AB_hydrolase_fold"/>
</dbReference>
<accession>A0ABQ2KZY2</accession>
<dbReference type="SUPFAM" id="SSF53474">
    <property type="entry name" value="alpha/beta-Hydrolases"/>
    <property type="match status" value="1"/>
</dbReference>